<feature type="chain" id="PRO_5013962736" evidence="1">
    <location>
        <begin position="18"/>
        <end position="100"/>
    </location>
</feature>
<feature type="signal peptide" evidence="1">
    <location>
        <begin position="1"/>
        <end position="17"/>
    </location>
</feature>
<accession>A0A2G5V1L1</accession>
<proteinExistence type="predicted"/>
<evidence type="ECO:0000313" key="3">
    <source>
        <dbReference type="Proteomes" id="UP000230233"/>
    </source>
</evidence>
<keyword evidence="3" id="KW-1185">Reference proteome</keyword>
<dbReference type="Proteomes" id="UP000230233">
    <property type="component" value="Chromosome II"/>
</dbReference>
<organism evidence="2 3">
    <name type="scientific">Caenorhabditis nigoni</name>
    <dbReference type="NCBI Taxonomy" id="1611254"/>
    <lineage>
        <taxon>Eukaryota</taxon>
        <taxon>Metazoa</taxon>
        <taxon>Ecdysozoa</taxon>
        <taxon>Nematoda</taxon>
        <taxon>Chromadorea</taxon>
        <taxon>Rhabditida</taxon>
        <taxon>Rhabditina</taxon>
        <taxon>Rhabditomorpha</taxon>
        <taxon>Rhabditoidea</taxon>
        <taxon>Rhabditidae</taxon>
        <taxon>Peloderinae</taxon>
        <taxon>Caenorhabditis</taxon>
    </lineage>
</organism>
<evidence type="ECO:0000313" key="2">
    <source>
        <dbReference type="EMBL" id="PIC45639.1"/>
    </source>
</evidence>
<name>A0A2G5V1L1_9PELO</name>
<gene>
    <name evidence="2" type="primary">Cnig_chr_II.g5597</name>
    <name evidence="2" type="ORF">B9Z55_005597</name>
</gene>
<protein>
    <submittedName>
        <fullName evidence="2">Uncharacterized protein</fullName>
    </submittedName>
</protein>
<reference evidence="3" key="1">
    <citation type="submission" date="2017-10" db="EMBL/GenBank/DDBJ databases">
        <title>Rapid genome shrinkage in a self-fertile nematode reveals novel sperm competition proteins.</title>
        <authorList>
            <person name="Yin D."/>
            <person name="Schwarz E.M."/>
            <person name="Thomas C.G."/>
            <person name="Felde R.L."/>
            <person name="Korf I.F."/>
            <person name="Cutter A.D."/>
            <person name="Schartner C.M."/>
            <person name="Ralston E.J."/>
            <person name="Meyer B.J."/>
            <person name="Haag E.S."/>
        </authorList>
    </citation>
    <scope>NUCLEOTIDE SEQUENCE [LARGE SCALE GENOMIC DNA]</scope>
    <source>
        <strain evidence="3">JU1422</strain>
    </source>
</reference>
<dbReference type="AlphaFoldDB" id="A0A2G5V1L1"/>
<keyword evidence="1" id="KW-0732">Signal</keyword>
<dbReference type="EMBL" id="PDUG01000002">
    <property type="protein sequence ID" value="PIC45639.1"/>
    <property type="molecule type" value="Genomic_DNA"/>
</dbReference>
<sequence length="100" mass="11507">MSRVLFVFIEICLGVLQDPAVMIQSMGDQKFGTDRIVCFTERESNESRKKVGETASREQETFEKYGLLAWGNGKRRRRKGRRRRSKEVVVVVGMSHGERA</sequence>
<evidence type="ECO:0000256" key="1">
    <source>
        <dbReference type="SAM" id="SignalP"/>
    </source>
</evidence>
<comment type="caution">
    <text evidence="2">The sequence shown here is derived from an EMBL/GenBank/DDBJ whole genome shotgun (WGS) entry which is preliminary data.</text>
</comment>